<keyword evidence="3" id="KW-1185">Reference proteome</keyword>
<feature type="compositionally biased region" description="Polar residues" evidence="1">
    <location>
        <begin position="204"/>
        <end position="224"/>
    </location>
</feature>
<accession>A0AA36HPD2</accession>
<dbReference type="AlphaFoldDB" id="A0AA36HPD2"/>
<evidence type="ECO:0000256" key="1">
    <source>
        <dbReference type="SAM" id="MobiDB-lite"/>
    </source>
</evidence>
<organism evidence="2 3">
    <name type="scientific">Effrenium voratum</name>
    <dbReference type="NCBI Taxonomy" id="2562239"/>
    <lineage>
        <taxon>Eukaryota</taxon>
        <taxon>Sar</taxon>
        <taxon>Alveolata</taxon>
        <taxon>Dinophyceae</taxon>
        <taxon>Suessiales</taxon>
        <taxon>Symbiodiniaceae</taxon>
        <taxon>Effrenium</taxon>
    </lineage>
</organism>
<name>A0AA36HPD2_9DINO</name>
<protein>
    <submittedName>
        <fullName evidence="2">Uncharacterized protein</fullName>
    </submittedName>
</protein>
<sequence>MTGVWVDSEVWVTGTIGPLPRIKVSDMLGYDESRKPGAAARVEQKGVDCHREILNAFARGMDFRPGDRFVVLDLLPNRYCEFSRAVVSRTLAGETPNIFYVGAFSKHQKDMYDLMIGEVYKHWDKSSEAPPAARPRTQAEINLPLTLLTWEAASRVPGWPPSLDNKFEEGTPEAEELATAKKEFFDTFPAAAASSAANQSSQAGTPQPQRVSGTPDYAQSSPLDTTRDVDLPKVREAALTVDRLATVPGKRDKPAIILSKDARVWLGNTSDSSQTWSACELFGFGTGAFEWKVIPGGCFNF</sequence>
<feature type="region of interest" description="Disordered" evidence="1">
    <location>
        <begin position="195"/>
        <end position="230"/>
    </location>
</feature>
<evidence type="ECO:0000313" key="3">
    <source>
        <dbReference type="Proteomes" id="UP001178507"/>
    </source>
</evidence>
<evidence type="ECO:0000313" key="2">
    <source>
        <dbReference type="EMBL" id="CAJ1371838.1"/>
    </source>
</evidence>
<comment type="caution">
    <text evidence="2">The sequence shown here is derived from an EMBL/GenBank/DDBJ whole genome shotgun (WGS) entry which is preliminary data.</text>
</comment>
<dbReference type="EMBL" id="CAUJNA010000101">
    <property type="protein sequence ID" value="CAJ1371838.1"/>
    <property type="molecule type" value="Genomic_DNA"/>
</dbReference>
<reference evidence="2" key="1">
    <citation type="submission" date="2023-08" db="EMBL/GenBank/DDBJ databases">
        <authorList>
            <person name="Chen Y."/>
            <person name="Shah S."/>
            <person name="Dougan E. K."/>
            <person name="Thang M."/>
            <person name="Chan C."/>
        </authorList>
    </citation>
    <scope>NUCLEOTIDE SEQUENCE</scope>
</reference>
<dbReference type="Proteomes" id="UP001178507">
    <property type="component" value="Unassembled WGS sequence"/>
</dbReference>
<gene>
    <name evidence="2" type="ORF">EVOR1521_LOCUS2062</name>
</gene>
<proteinExistence type="predicted"/>